<accession>T1GM04</accession>
<keyword evidence="2" id="KW-1185">Reference proteome</keyword>
<proteinExistence type="predicted"/>
<evidence type="ECO:0000313" key="2">
    <source>
        <dbReference type="Proteomes" id="UP000015102"/>
    </source>
</evidence>
<dbReference type="EnsemblMetazoa" id="MESCA004572-RA">
    <property type="protein sequence ID" value="MESCA004572-PA"/>
    <property type="gene ID" value="MESCA004572"/>
</dbReference>
<sequence length="259" mass="29665">MLKLGDIGAHEANFMKMLIISTFLYSLTITQVYDSGSILSRSLGHQNRGLAPQIPIGINYRQYPFLLAIATATCVEFKEATSKEYIKDPSEFTAATDVPIARKKPRKKNLNPSMMTWASAITDTTTICRSTERVQYSTETLKLETIPTDLDIESNWKLCADGITVVSEYIGDDEYDRAVVEKVYQKSRGRLESRKFYQGVIKCRNGYTLTSFCKDRSGKLKNREFLVVRAICYLRRILQRSAMYDQSRMNPKKNRLFQT</sequence>
<dbReference type="AlphaFoldDB" id="T1GM04"/>
<reference evidence="2" key="1">
    <citation type="submission" date="2013-02" db="EMBL/GenBank/DDBJ databases">
        <authorList>
            <person name="Hughes D."/>
        </authorList>
    </citation>
    <scope>NUCLEOTIDE SEQUENCE</scope>
    <source>
        <strain>Durham</strain>
        <strain evidence="2">NC isolate 2 -- Noor lab</strain>
    </source>
</reference>
<dbReference type="HOGENOM" id="CLU_1074759_0_0_1"/>
<dbReference type="EMBL" id="CAQQ02013681">
    <property type="status" value="NOT_ANNOTATED_CDS"/>
    <property type="molecule type" value="Genomic_DNA"/>
</dbReference>
<dbReference type="STRING" id="36166.T1GM04"/>
<dbReference type="EMBL" id="CAQQ02013682">
    <property type="status" value="NOT_ANNOTATED_CDS"/>
    <property type="molecule type" value="Genomic_DNA"/>
</dbReference>
<evidence type="ECO:0000313" key="1">
    <source>
        <dbReference type="EnsemblMetazoa" id="MESCA004572-PA"/>
    </source>
</evidence>
<organism evidence="1 2">
    <name type="scientific">Megaselia scalaris</name>
    <name type="common">Humpbacked fly</name>
    <name type="synonym">Phora scalaris</name>
    <dbReference type="NCBI Taxonomy" id="36166"/>
    <lineage>
        <taxon>Eukaryota</taxon>
        <taxon>Metazoa</taxon>
        <taxon>Ecdysozoa</taxon>
        <taxon>Arthropoda</taxon>
        <taxon>Hexapoda</taxon>
        <taxon>Insecta</taxon>
        <taxon>Pterygota</taxon>
        <taxon>Neoptera</taxon>
        <taxon>Endopterygota</taxon>
        <taxon>Diptera</taxon>
        <taxon>Brachycera</taxon>
        <taxon>Muscomorpha</taxon>
        <taxon>Platypezoidea</taxon>
        <taxon>Phoridae</taxon>
        <taxon>Megaseliini</taxon>
        <taxon>Megaselia</taxon>
    </lineage>
</organism>
<name>T1GM04_MEGSC</name>
<reference evidence="1" key="2">
    <citation type="submission" date="2015-06" db="UniProtKB">
        <authorList>
            <consortium name="EnsemblMetazoa"/>
        </authorList>
    </citation>
    <scope>IDENTIFICATION</scope>
</reference>
<dbReference type="EMBL" id="CAQQ02013683">
    <property type="status" value="NOT_ANNOTATED_CDS"/>
    <property type="molecule type" value="Genomic_DNA"/>
</dbReference>
<dbReference type="Proteomes" id="UP000015102">
    <property type="component" value="Unassembled WGS sequence"/>
</dbReference>
<dbReference type="EMBL" id="CAQQ02013684">
    <property type="status" value="NOT_ANNOTATED_CDS"/>
    <property type="molecule type" value="Genomic_DNA"/>
</dbReference>
<protein>
    <submittedName>
        <fullName evidence="1">Uncharacterized protein</fullName>
    </submittedName>
</protein>